<dbReference type="InterPro" id="IPR025622">
    <property type="entry name" value="YqzE"/>
</dbReference>
<dbReference type="EMBL" id="FXTI01000002">
    <property type="protein sequence ID" value="SMO49296.1"/>
    <property type="molecule type" value="Genomic_DNA"/>
</dbReference>
<evidence type="ECO:0000313" key="1">
    <source>
        <dbReference type="EMBL" id="SMO49296.1"/>
    </source>
</evidence>
<sequence>MSTQDYLKFLVQEVVKHMDTPKEQRKEKRMNRRQKRLPWAYRWFGMVPLGMKMFASKQKSRFSRGDLE</sequence>
<dbReference type="OrthoDB" id="2691835at2"/>
<organism evidence="1 2">
    <name type="scientific">Melghirimyces algeriensis</name>
    <dbReference type="NCBI Taxonomy" id="910412"/>
    <lineage>
        <taxon>Bacteria</taxon>
        <taxon>Bacillati</taxon>
        <taxon>Bacillota</taxon>
        <taxon>Bacilli</taxon>
        <taxon>Bacillales</taxon>
        <taxon>Thermoactinomycetaceae</taxon>
        <taxon>Melghirimyces</taxon>
    </lineage>
</organism>
<evidence type="ECO:0000313" key="2">
    <source>
        <dbReference type="Proteomes" id="UP000315636"/>
    </source>
</evidence>
<dbReference type="Proteomes" id="UP000315636">
    <property type="component" value="Unassembled WGS sequence"/>
</dbReference>
<gene>
    <name evidence="1" type="ORF">SAMN06264849_102302</name>
</gene>
<proteinExistence type="predicted"/>
<dbReference type="RefSeq" id="WP_142504592.1">
    <property type="nucleotide sequence ID" value="NZ_FXTI01000002.1"/>
</dbReference>
<keyword evidence="2" id="KW-1185">Reference proteome</keyword>
<dbReference type="AlphaFoldDB" id="A0A521BQ75"/>
<reference evidence="1 2" key="1">
    <citation type="submission" date="2017-05" db="EMBL/GenBank/DDBJ databases">
        <authorList>
            <person name="Varghese N."/>
            <person name="Submissions S."/>
        </authorList>
    </citation>
    <scope>NUCLEOTIDE SEQUENCE [LARGE SCALE GENOMIC DNA]</scope>
    <source>
        <strain evidence="1 2">DSM 45474</strain>
    </source>
</reference>
<protein>
    <submittedName>
        <fullName evidence="1">YqzE-like protein</fullName>
    </submittedName>
</protein>
<accession>A0A521BQ75</accession>
<dbReference type="Pfam" id="PF14038">
    <property type="entry name" value="YqzE"/>
    <property type="match status" value="1"/>
</dbReference>
<name>A0A521BQ75_9BACL</name>